<evidence type="ECO:0000313" key="2">
    <source>
        <dbReference type="Proteomes" id="UP000377595"/>
    </source>
</evidence>
<name>A0A5M3XEV1_9ACTN</name>
<dbReference type="Gene3D" id="3.40.50.720">
    <property type="entry name" value="NAD(P)-binding Rossmann-like Domain"/>
    <property type="match status" value="1"/>
</dbReference>
<dbReference type="InterPro" id="IPR036291">
    <property type="entry name" value="NAD(P)-bd_dom_sf"/>
</dbReference>
<gene>
    <name evidence="1" type="ORF">Aple_003680</name>
</gene>
<keyword evidence="2" id="KW-1185">Reference proteome</keyword>
<evidence type="ECO:0000313" key="1">
    <source>
        <dbReference type="EMBL" id="GES17473.1"/>
    </source>
</evidence>
<organism evidence="1 2">
    <name type="scientific">Acrocarpospora pleiomorpha</name>
    <dbReference type="NCBI Taxonomy" id="90975"/>
    <lineage>
        <taxon>Bacteria</taxon>
        <taxon>Bacillati</taxon>
        <taxon>Actinomycetota</taxon>
        <taxon>Actinomycetes</taxon>
        <taxon>Streptosporangiales</taxon>
        <taxon>Streptosporangiaceae</taxon>
        <taxon>Acrocarpospora</taxon>
    </lineage>
</organism>
<dbReference type="InterPro" id="IPR051935">
    <property type="entry name" value="HSDL2"/>
</dbReference>
<protein>
    <submittedName>
        <fullName evidence="1">Uncharacterized protein</fullName>
    </submittedName>
</protein>
<dbReference type="Pfam" id="PF00106">
    <property type="entry name" value="adh_short"/>
    <property type="match status" value="1"/>
</dbReference>
<reference evidence="1 2" key="1">
    <citation type="submission" date="2019-10" db="EMBL/GenBank/DDBJ databases">
        <title>Whole genome shotgun sequence of Acrocarpospora pleiomorpha NBRC 16267.</title>
        <authorList>
            <person name="Ichikawa N."/>
            <person name="Kimura A."/>
            <person name="Kitahashi Y."/>
            <person name="Komaki H."/>
            <person name="Oguchi A."/>
        </authorList>
    </citation>
    <scope>NUCLEOTIDE SEQUENCE [LARGE SCALE GENOMIC DNA]</scope>
    <source>
        <strain evidence="1 2">NBRC 16267</strain>
    </source>
</reference>
<dbReference type="AlphaFoldDB" id="A0A5M3XEV1"/>
<comment type="caution">
    <text evidence="1">The sequence shown here is derived from an EMBL/GenBank/DDBJ whole genome shotgun (WGS) entry which is preliminary data.</text>
</comment>
<dbReference type="PANTHER" id="PTHR42808">
    <property type="entry name" value="HYDROXYSTEROID DEHYDROGENASE-LIKE PROTEIN 2"/>
    <property type="match status" value="1"/>
</dbReference>
<sequence length="75" mass="7733">MARLTPSRSAICSKPHPRLTGTVHTAAEAIRKAGGNALPWVGDVRSDESIAAAVQAGAEMFGGIDICVNNAASWT</sequence>
<dbReference type="RefSeq" id="WP_218038064.1">
    <property type="nucleotide sequence ID" value="NZ_BAAAHM010000001.1"/>
</dbReference>
<dbReference type="SUPFAM" id="SSF51735">
    <property type="entry name" value="NAD(P)-binding Rossmann-fold domains"/>
    <property type="match status" value="1"/>
</dbReference>
<dbReference type="EMBL" id="BLAF01000004">
    <property type="protein sequence ID" value="GES17473.1"/>
    <property type="molecule type" value="Genomic_DNA"/>
</dbReference>
<dbReference type="Proteomes" id="UP000377595">
    <property type="component" value="Unassembled WGS sequence"/>
</dbReference>
<dbReference type="PANTHER" id="PTHR42808:SF3">
    <property type="entry name" value="HYDROXYSTEROID DEHYDROGENASE-LIKE PROTEIN 2"/>
    <property type="match status" value="1"/>
</dbReference>
<dbReference type="InterPro" id="IPR002347">
    <property type="entry name" value="SDR_fam"/>
</dbReference>
<accession>A0A5M3XEV1</accession>
<proteinExistence type="predicted"/>